<reference evidence="1" key="1">
    <citation type="submission" date="2018-11" db="EMBL/GenBank/DDBJ databases">
        <authorList>
            <consortium name="Pathogen Informatics"/>
        </authorList>
    </citation>
    <scope>NUCLEOTIDE SEQUENCE</scope>
</reference>
<protein>
    <submittedName>
        <fullName evidence="1">Uncharacterized protein</fullName>
    </submittedName>
</protein>
<dbReference type="Proteomes" id="UP000784294">
    <property type="component" value="Unassembled WGS sequence"/>
</dbReference>
<evidence type="ECO:0000313" key="2">
    <source>
        <dbReference type="Proteomes" id="UP000784294"/>
    </source>
</evidence>
<keyword evidence="2" id="KW-1185">Reference proteome</keyword>
<sequence length="191" mass="20726">MAILDVLVSLLQQLGPHEWRTLFCPQVSEKHVSQSINLTNSCSITTISSQIPKNSCLDEFGGFHSTYETDVHSKVSANETTNHNQASEMGKTISGRMDEDIENEPTQLRKDELPILADSSPQHCYVANSSPSSGSLAICSCLICSGLSLVGTFDFLNELITLFTAVHLYPPYPAPPAWHAGSSDTISGIDQ</sequence>
<dbReference type="AlphaFoldDB" id="A0A448WYY8"/>
<proteinExistence type="predicted"/>
<accession>A0A448WYY8</accession>
<gene>
    <name evidence="1" type="ORF">PXEA_LOCUS17083</name>
</gene>
<name>A0A448WYY8_9PLAT</name>
<evidence type="ECO:0000313" key="1">
    <source>
        <dbReference type="EMBL" id="VEL23643.1"/>
    </source>
</evidence>
<organism evidence="1 2">
    <name type="scientific">Protopolystoma xenopodis</name>
    <dbReference type="NCBI Taxonomy" id="117903"/>
    <lineage>
        <taxon>Eukaryota</taxon>
        <taxon>Metazoa</taxon>
        <taxon>Spiralia</taxon>
        <taxon>Lophotrochozoa</taxon>
        <taxon>Platyhelminthes</taxon>
        <taxon>Monogenea</taxon>
        <taxon>Polyopisthocotylea</taxon>
        <taxon>Polystomatidea</taxon>
        <taxon>Polystomatidae</taxon>
        <taxon>Protopolystoma</taxon>
    </lineage>
</organism>
<dbReference type="EMBL" id="CAAALY010063013">
    <property type="protein sequence ID" value="VEL23643.1"/>
    <property type="molecule type" value="Genomic_DNA"/>
</dbReference>
<comment type="caution">
    <text evidence="1">The sequence shown here is derived from an EMBL/GenBank/DDBJ whole genome shotgun (WGS) entry which is preliminary data.</text>
</comment>